<evidence type="ECO:0000256" key="1">
    <source>
        <dbReference type="SAM" id="MobiDB-lite"/>
    </source>
</evidence>
<reference evidence="2" key="1">
    <citation type="journal article" date="2022" name="Plant J.">
        <title>Strategies of tolerance reflected in two North American maple genomes.</title>
        <authorList>
            <person name="McEvoy S.L."/>
            <person name="Sezen U.U."/>
            <person name="Trouern-Trend A."/>
            <person name="McMahon S.M."/>
            <person name="Schaberg P.G."/>
            <person name="Yang J."/>
            <person name="Wegrzyn J.L."/>
            <person name="Swenson N.G."/>
        </authorList>
    </citation>
    <scope>NUCLEOTIDE SEQUENCE</scope>
    <source>
        <strain evidence="2">NS2018</strain>
    </source>
</reference>
<gene>
    <name evidence="2" type="ORF">LWI29_036395</name>
</gene>
<protein>
    <submittedName>
        <fullName evidence="2">Uncharacterized protein</fullName>
    </submittedName>
</protein>
<keyword evidence="3" id="KW-1185">Reference proteome</keyword>
<name>A0AA39VAN2_ACESA</name>
<reference evidence="2" key="2">
    <citation type="submission" date="2023-06" db="EMBL/GenBank/DDBJ databases">
        <authorList>
            <person name="Swenson N.G."/>
            <person name="Wegrzyn J.L."/>
            <person name="Mcevoy S.L."/>
        </authorList>
    </citation>
    <scope>NUCLEOTIDE SEQUENCE</scope>
    <source>
        <strain evidence="2">NS2018</strain>
        <tissue evidence="2">Leaf</tissue>
    </source>
</reference>
<comment type="caution">
    <text evidence="2">The sequence shown here is derived from an EMBL/GenBank/DDBJ whole genome shotgun (WGS) entry which is preliminary data.</text>
</comment>
<evidence type="ECO:0000313" key="3">
    <source>
        <dbReference type="Proteomes" id="UP001168877"/>
    </source>
</evidence>
<proteinExistence type="predicted"/>
<evidence type="ECO:0000313" key="2">
    <source>
        <dbReference type="EMBL" id="KAK0572740.1"/>
    </source>
</evidence>
<dbReference type="EMBL" id="JAUESC010000388">
    <property type="protein sequence ID" value="KAK0572740.1"/>
    <property type="molecule type" value="Genomic_DNA"/>
</dbReference>
<feature type="compositionally biased region" description="Acidic residues" evidence="1">
    <location>
        <begin position="127"/>
        <end position="155"/>
    </location>
</feature>
<organism evidence="2 3">
    <name type="scientific">Acer saccharum</name>
    <name type="common">Sugar maple</name>
    <dbReference type="NCBI Taxonomy" id="4024"/>
    <lineage>
        <taxon>Eukaryota</taxon>
        <taxon>Viridiplantae</taxon>
        <taxon>Streptophyta</taxon>
        <taxon>Embryophyta</taxon>
        <taxon>Tracheophyta</taxon>
        <taxon>Spermatophyta</taxon>
        <taxon>Magnoliopsida</taxon>
        <taxon>eudicotyledons</taxon>
        <taxon>Gunneridae</taxon>
        <taxon>Pentapetalae</taxon>
        <taxon>rosids</taxon>
        <taxon>malvids</taxon>
        <taxon>Sapindales</taxon>
        <taxon>Sapindaceae</taxon>
        <taxon>Hippocastanoideae</taxon>
        <taxon>Acereae</taxon>
        <taxon>Acer</taxon>
    </lineage>
</organism>
<dbReference type="Proteomes" id="UP001168877">
    <property type="component" value="Unassembled WGS sequence"/>
</dbReference>
<sequence>MSRTMWFAVGELIWDLFFADFAIGIRLRMEKICPLKIQGSILWNKIGQYMNLLSWNDITNKTKGRKRKRIDKGKSNAKDVEAEFDFEGIGLESDEEDADYEASSRSSKLDKILDAGLGASFNANGDGDGDSDSDEDEDDDDEDNNNQDNEDEDNDDLVLLHPLSISGLLLFGFVISHRVEFRRLGLCVIVSLRHGNSNVVWVWVCA</sequence>
<dbReference type="AlphaFoldDB" id="A0AA39VAN2"/>
<feature type="region of interest" description="Disordered" evidence="1">
    <location>
        <begin position="120"/>
        <end position="155"/>
    </location>
</feature>
<accession>A0AA39VAN2</accession>